<dbReference type="AlphaFoldDB" id="A0A6L3VTD9"/>
<evidence type="ECO:0000259" key="1">
    <source>
        <dbReference type="Pfam" id="PF05368"/>
    </source>
</evidence>
<name>A0A6L3VTD9_9ACTN</name>
<dbReference type="Pfam" id="PF05368">
    <property type="entry name" value="NmrA"/>
    <property type="match status" value="1"/>
</dbReference>
<dbReference type="Gene3D" id="3.40.50.720">
    <property type="entry name" value="NAD(P)-binding Rossmann-like Domain"/>
    <property type="match status" value="1"/>
</dbReference>
<proteinExistence type="predicted"/>
<dbReference type="PANTHER" id="PTHR43162:SF1">
    <property type="entry name" value="PRESTALK A DIFFERENTIATION PROTEIN A"/>
    <property type="match status" value="1"/>
</dbReference>
<evidence type="ECO:0000313" key="3">
    <source>
        <dbReference type="Proteomes" id="UP000483004"/>
    </source>
</evidence>
<dbReference type="OrthoDB" id="4457504at2"/>
<dbReference type="InterPro" id="IPR051604">
    <property type="entry name" value="Ergot_Alk_Oxidoreductase"/>
</dbReference>
<dbReference type="EMBL" id="WBMR01000086">
    <property type="protein sequence ID" value="KAB2375368.1"/>
    <property type="molecule type" value="Genomic_DNA"/>
</dbReference>
<gene>
    <name evidence="2" type="ORF">F9B16_26320</name>
</gene>
<sequence length="283" mass="29999">MGTTVLVLGATGRTGRRLVAELLDRGVVVRAASRNPGRPKPGVEPVRFEWSDRRTYGPALEGADGIYQVLQPAAADATEDVTALLDAATTAGVRRLVHLSNATAHLADEEFPMRRVEHLVEKSPVPSTILRPNVFDEIFTEYPAIVQGVRDGVVTVPAGDGRVAPVSVADVAAVAAVALTEDGHEGKTYAPTGPDALSFAELTDIVSASAGRQVRYRPIAPDEFRSTALGAGVPVHVVDFYAAMYDGIRQGWAAQPTDDVLHVTGRAPIAFAEYARGAVGAWR</sequence>
<comment type="caution">
    <text evidence="2">The sequence shown here is derived from an EMBL/GenBank/DDBJ whole genome shotgun (WGS) entry which is preliminary data.</text>
</comment>
<evidence type="ECO:0000313" key="2">
    <source>
        <dbReference type="EMBL" id="KAB2375368.1"/>
    </source>
</evidence>
<dbReference type="Gene3D" id="3.90.25.10">
    <property type="entry name" value="UDP-galactose 4-epimerase, domain 1"/>
    <property type="match status" value="1"/>
</dbReference>
<dbReference type="InterPro" id="IPR008030">
    <property type="entry name" value="NmrA-like"/>
</dbReference>
<protein>
    <submittedName>
        <fullName evidence="2">NAD(P)H-binding protein</fullName>
    </submittedName>
</protein>
<dbReference type="SUPFAM" id="SSF51735">
    <property type="entry name" value="NAD(P)-binding Rossmann-fold domains"/>
    <property type="match status" value="1"/>
</dbReference>
<organism evidence="2 3">
    <name type="scientific">Actinomadura montaniterrae</name>
    <dbReference type="NCBI Taxonomy" id="1803903"/>
    <lineage>
        <taxon>Bacteria</taxon>
        <taxon>Bacillati</taxon>
        <taxon>Actinomycetota</taxon>
        <taxon>Actinomycetes</taxon>
        <taxon>Streptosporangiales</taxon>
        <taxon>Thermomonosporaceae</taxon>
        <taxon>Actinomadura</taxon>
    </lineage>
</organism>
<accession>A0A6L3VTD9</accession>
<dbReference type="RefSeq" id="WP_151542817.1">
    <property type="nucleotide sequence ID" value="NZ_WBMR01000086.1"/>
</dbReference>
<feature type="domain" description="NmrA-like" evidence="1">
    <location>
        <begin position="3"/>
        <end position="237"/>
    </location>
</feature>
<reference evidence="2 3" key="1">
    <citation type="submission" date="2019-09" db="EMBL/GenBank/DDBJ databases">
        <title>Actinomadura physcomitrii sp. nov., a novel actinomycete isolated from moss [Physcomitrium sphaericum (Ludw) Fuernr].</title>
        <authorList>
            <person name="Liu C."/>
            <person name="Zhuang X."/>
        </authorList>
    </citation>
    <scope>NUCLEOTIDE SEQUENCE [LARGE SCALE GENOMIC DNA]</scope>
    <source>
        <strain evidence="2 3">CYP1-1B</strain>
    </source>
</reference>
<dbReference type="Proteomes" id="UP000483004">
    <property type="component" value="Unassembled WGS sequence"/>
</dbReference>
<keyword evidence="3" id="KW-1185">Reference proteome</keyword>
<dbReference type="PANTHER" id="PTHR43162">
    <property type="match status" value="1"/>
</dbReference>
<dbReference type="InterPro" id="IPR036291">
    <property type="entry name" value="NAD(P)-bd_dom_sf"/>
</dbReference>